<dbReference type="AlphaFoldDB" id="A0AAD7VAL7"/>
<dbReference type="RefSeq" id="XP_058346576.1">
    <property type="nucleotide sequence ID" value="XM_058482552.1"/>
</dbReference>
<reference evidence="1 2" key="1">
    <citation type="submission" date="2023-03" db="EMBL/GenBank/DDBJ databases">
        <title>Genome sequence of Lichtheimia ornata CBS 291.66.</title>
        <authorList>
            <person name="Mohabir J.T."/>
            <person name="Shea T.P."/>
            <person name="Kurbessoian T."/>
            <person name="Berby B."/>
            <person name="Fontaine J."/>
            <person name="Livny J."/>
            <person name="Gnirke A."/>
            <person name="Stajich J.E."/>
            <person name="Cuomo C.A."/>
        </authorList>
    </citation>
    <scope>NUCLEOTIDE SEQUENCE [LARGE SCALE GENOMIC DNA]</scope>
    <source>
        <strain evidence="1">CBS 291.66</strain>
    </source>
</reference>
<name>A0AAD7VAL7_9FUNG</name>
<accession>A0AAD7VAL7</accession>
<organism evidence="1 2">
    <name type="scientific">Lichtheimia ornata</name>
    <dbReference type="NCBI Taxonomy" id="688661"/>
    <lineage>
        <taxon>Eukaryota</taxon>
        <taxon>Fungi</taxon>
        <taxon>Fungi incertae sedis</taxon>
        <taxon>Mucoromycota</taxon>
        <taxon>Mucoromycotina</taxon>
        <taxon>Mucoromycetes</taxon>
        <taxon>Mucorales</taxon>
        <taxon>Lichtheimiaceae</taxon>
        <taxon>Lichtheimia</taxon>
    </lineage>
</organism>
<dbReference type="Proteomes" id="UP001234581">
    <property type="component" value="Unassembled WGS sequence"/>
</dbReference>
<sequence>MGTVSKVSQNFWTQPMSCPIHVASVFQYPVLVFRDVIIPKIQNNAFNGAVKNVVGQSCDPHHGCAVGE</sequence>
<protein>
    <submittedName>
        <fullName evidence="1">Uncharacterized protein</fullName>
    </submittedName>
</protein>
<gene>
    <name evidence="1" type="ORF">O0I10_002470</name>
</gene>
<evidence type="ECO:0000313" key="2">
    <source>
        <dbReference type="Proteomes" id="UP001234581"/>
    </source>
</evidence>
<proteinExistence type="predicted"/>
<keyword evidence="2" id="KW-1185">Reference proteome</keyword>
<comment type="caution">
    <text evidence="1">The sequence shown here is derived from an EMBL/GenBank/DDBJ whole genome shotgun (WGS) entry which is preliminary data.</text>
</comment>
<dbReference type="EMBL" id="JARTCD010000007">
    <property type="protein sequence ID" value="KAJ8661663.1"/>
    <property type="molecule type" value="Genomic_DNA"/>
</dbReference>
<evidence type="ECO:0000313" key="1">
    <source>
        <dbReference type="EMBL" id="KAJ8661663.1"/>
    </source>
</evidence>
<dbReference type="GeneID" id="83209887"/>